<organism evidence="1 2">
    <name type="scientific">Cotesia congregata</name>
    <name type="common">Parasitoid wasp</name>
    <name type="synonym">Apanteles congregatus</name>
    <dbReference type="NCBI Taxonomy" id="51543"/>
    <lineage>
        <taxon>Eukaryota</taxon>
        <taxon>Metazoa</taxon>
        <taxon>Ecdysozoa</taxon>
        <taxon>Arthropoda</taxon>
        <taxon>Hexapoda</taxon>
        <taxon>Insecta</taxon>
        <taxon>Pterygota</taxon>
        <taxon>Neoptera</taxon>
        <taxon>Endopterygota</taxon>
        <taxon>Hymenoptera</taxon>
        <taxon>Apocrita</taxon>
        <taxon>Ichneumonoidea</taxon>
        <taxon>Braconidae</taxon>
        <taxon>Microgastrinae</taxon>
        <taxon>Cotesia</taxon>
    </lineage>
</organism>
<accession>A0A8J2HIK4</accession>
<comment type="caution">
    <text evidence="1">The sequence shown here is derived from an EMBL/GenBank/DDBJ whole genome shotgun (WGS) entry which is preliminary data.</text>
</comment>
<dbReference type="OrthoDB" id="7700848at2759"/>
<evidence type="ECO:0000313" key="2">
    <source>
        <dbReference type="Proteomes" id="UP000786811"/>
    </source>
</evidence>
<keyword evidence="2" id="KW-1185">Reference proteome</keyword>
<reference evidence="1" key="1">
    <citation type="submission" date="2021-04" db="EMBL/GenBank/DDBJ databases">
        <authorList>
            <person name="Chebbi M.A.C M."/>
        </authorList>
    </citation>
    <scope>NUCLEOTIDE SEQUENCE</scope>
</reference>
<evidence type="ECO:0000313" key="1">
    <source>
        <dbReference type="EMBL" id="CAG5100665.1"/>
    </source>
</evidence>
<name>A0A8J2HIK4_COTCN</name>
<dbReference type="Proteomes" id="UP000786811">
    <property type="component" value="Unassembled WGS sequence"/>
</dbReference>
<proteinExistence type="predicted"/>
<gene>
    <name evidence="1" type="ORF">HICCMSTLAB_LOCUS9738</name>
</gene>
<dbReference type="AlphaFoldDB" id="A0A8J2HIK4"/>
<dbReference type="EMBL" id="CAJNRD030001122">
    <property type="protein sequence ID" value="CAG5100665.1"/>
    <property type="molecule type" value="Genomic_DNA"/>
</dbReference>
<sequence length="83" mass="9210">MDSIVAELFPKHPPREKKHYTKNNEVTPFTTKKLQDAAKSLKTGKAPGPDGIPASVIKIIALEYPDLLLNTYNACLKSRCQSK</sequence>
<protein>
    <submittedName>
        <fullName evidence="1">Uncharacterized protein</fullName>
    </submittedName>
</protein>